<dbReference type="InterPro" id="IPR056160">
    <property type="entry name" value="WD_LRWD1"/>
</dbReference>
<evidence type="ECO:0000313" key="11">
    <source>
        <dbReference type="Proteomes" id="UP001217089"/>
    </source>
</evidence>
<accession>A0ABQ9FB21</accession>
<protein>
    <recommendedName>
        <fullName evidence="12">Leucine-rich repeat and WD repeat-containing protein 1</fullName>
    </recommendedName>
</protein>
<evidence type="ECO:0000256" key="7">
    <source>
        <dbReference type="ARBA" id="ARBA00023242"/>
    </source>
</evidence>
<evidence type="ECO:0000256" key="1">
    <source>
        <dbReference type="ARBA" id="ARBA00004123"/>
    </source>
</evidence>
<dbReference type="SMART" id="SM00369">
    <property type="entry name" value="LRR_TYP"/>
    <property type="match status" value="1"/>
</dbReference>
<dbReference type="Gene3D" id="3.80.10.10">
    <property type="entry name" value="Ribonuclease Inhibitor"/>
    <property type="match status" value="1"/>
</dbReference>
<gene>
    <name evidence="10" type="ORF">KUTeg_010211</name>
</gene>
<evidence type="ECO:0000256" key="5">
    <source>
        <dbReference type="ARBA" id="ARBA00022737"/>
    </source>
</evidence>
<evidence type="ECO:0000256" key="4">
    <source>
        <dbReference type="ARBA" id="ARBA00022614"/>
    </source>
</evidence>
<keyword evidence="3" id="KW-0963">Cytoplasm</keyword>
<keyword evidence="7" id="KW-0539">Nucleus</keyword>
<evidence type="ECO:0008006" key="12">
    <source>
        <dbReference type="Google" id="ProtNLM"/>
    </source>
</evidence>
<dbReference type="EMBL" id="JARBDR010000440">
    <property type="protein sequence ID" value="KAJ8312838.1"/>
    <property type="molecule type" value="Genomic_DNA"/>
</dbReference>
<dbReference type="PROSITE" id="PS51450">
    <property type="entry name" value="LRR"/>
    <property type="match status" value="1"/>
</dbReference>
<comment type="caution">
    <text evidence="10">The sequence shown here is derived from an EMBL/GenBank/DDBJ whole genome shotgun (WGS) entry which is preliminary data.</text>
</comment>
<dbReference type="InterPro" id="IPR032675">
    <property type="entry name" value="LRR_dom_sf"/>
</dbReference>
<dbReference type="SUPFAM" id="SSF52058">
    <property type="entry name" value="L domain-like"/>
    <property type="match status" value="1"/>
</dbReference>
<organism evidence="10 11">
    <name type="scientific">Tegillarca granosa</name>
    <name type="common">Malaysian cockle</name>
    <name type="synonym">Anadara granosa</name>
    <dbReference type="NCBI Taxonomy" id="220873"/>
    <lineage>
        <taxon>Eukaryota</taxon>
        <taxon>Metazoa</taxon>
        <taxon>Spiralia</taxon>
        <taxon>Lophotrochozoa</taxon>
        <taxon>Mollusca</taxon>
        <taxon>Bivalvia</taxon>
        <taxon>Autobranchia</taxon>
        <taxon>Pteriomorphia</taxon>
        <taxon>Arcoida</taxon>
        <taxon>Arcoidea</taxon>
        <taxon>Arcidae</taxon>
        <taxon>Tegillarca</taxon>
    </lineage>
</organism>
<dbReference type="PANTHER" id="PTHR24370">
    <property type="entry name" value="OPTICIN"/>
    <property type="match status" value="1"/>
</dbReference>
<dbReference type="InterPro" id="IPR052489">
    <property type="entry name" value="LRWD1"/>
</dbReference>
<dbReference type="SUPFAM" id="SSF50998">
    <property type="entry name" value="Quinoprotein alcohol dehydrogenase-like"/>
    <property type="match status" value="1"/>
</dbReference>
<dbReference type="PANTHER" id="PTHR24370:SF10">
    <property type="entry name" value="LEUCINE-RICH REPEAT AND WD REPEAT-CONTAINING PROTEIN 1"/>
    <property type="match status" value="1"/>
</dbReference>
<dbReference type="InterPro" id="IPR001611">
    <property type="entry name" value="Leu-rich_rpt"/>
</dbReference>
<dbReference type="InterPro" id="IPR011047">
    <property type="entry name" value="Quinoprotein_ADH-like_sf"/>
</dbReference>
<dbReference type="InterPro" id="IPR056363">
    <property type="entry name" value="LRR_LRWD1_dom"/>
</dbReference>
<comment type="subcellular location">
    <subcellularLocation>
        <location evidence="2">Cytoplasm</location>
        <location evidence="2">Cytoskeleton</location>
        <location evidence="2">Microtubule organizing center</location>
        <location evidence="2">Centrosome</location>
    </subcellularLocation>
    <subcellularLocation>
        <location evidence="1">Nucleus</location>
    </subcellularLocation>
</comment>
<feature type="domain" description="Leucine-rich repeat and WD repeat-containing protein 1 WD" evidence="9">
    <location>
        <begin position="168"/>
        <end position="236"/>
    </location>
</feature>
<evidence type="ECO:0000259" key="9">
    <source>
        <dbReference type="Pfam" id="PF23215"/>
    </source>
</evidence>
<dbReference type="Pfam" id="PF23215">
    <property type="entry name" value="WD_LRWD1"/>
    <property type="match status" value="2"/>
</dbReference>
<keyword evidence="5" id="KW-0677">Repeat</keyword>
<proteinExistence type="predicted"/>
<dbReference type="Proteomes" id="UP001217089">
    <property type="component" value="Unassembled WGS sequence"/>
</dbReference>
<dbReference type="Pfam" id="PF23211">
    <property type="entry name" value="LRR_LRWD1"/>
    <property type="match status" value="1"/>
</dbReference>
<feature type="domain" description="Leucine-rich repeat and WD repeat-containing protein 1 LRR" evidence="8">
    <location>
        <begin position="33"/>
        <end position="141"/>
    </location>
</feature>
<reference evidence="10 11" key="1">
    <citation type="submission" date="2022-12" db="EMBL/GenBank/DDBJ databases">
        <title>Chromosome-level genome of Tegillarca granosa.</title>
        <authorList>
            <person name="Kim J."/>
        </authorList>
    </citation>
    <scope>NUCLEOTIDE SEQUENCE [LARGE SCALE GENOMIC DNA]</scope>
    <source>
        <strain evidence="10">Teg-2019</strain>
        <tissue evidence="10">Adductor muscle</tissue>
    </source>
</reference>
<keyword evidence="4" id="KW-0433">Leucine-rich repeat</keyword>
<feature type="domain" description="Leucine-rich repeat and WD repeat-containing protein 1 WD" evidence="9">
    <location>
        <begin position="303"/>
        <end position="389"/>
    </location>
</feature>
<evidence type="ECO:0000256" key="6">
    <source>
        <dbReference type="ARBA" id="ARBA00023212"/>
    </source>
</evidence>
<name>A0ABQ9FB21_TEGGR</name>
<keyword evidence="11" id="KW-1185">Reference proteome</keyword>
<keyword evidence="6" id="KW-0206">Cytoskeleton</keyword>
<dbReference type="InterPro" id="IPR003591">
    <property type="entry name" value="Leu-rich_rpt_typical-subtyp"/>
</dbReference>
<dbReference type="InterPro" id="IPR015943">
    <property type="entry name" value="WD40/YVTN_repeat-like_dom_sf"/>
</dbReference>
<sequence length="389" mass="44161">MDDRMVKRKQEYMIPTDKMESMSCNRVTEELILKEGRNELKKITCLSLCDQGITDLDATVMNKLTSLKTLDLSANNITEIPEDLSLRQLTTLGLADNLLTSVSFIEYFPKLTRLEIFGNPLFGVAEKCIAIDLCKSLREVDDCKRSYLENIINSSRNKWETQPVIPDYDPSFFVRCHSKDNSPTDDTTKIWQCSFEPVINLSDCRENIVATCGGNVVCLVDCQTGKVMKKYKDNREVVPEMVQFMFGILAFLISQITPPNISKDPDVKFILPTLDEEEMRDEDDDEHNQVVDSLLVLANDTVDTVAVGDDNGNIHMYNMEDLTKKKSVKSDTILEPSRVLEWPDLSNEFSRESSPDNQNIVINCVCISANQKYIVCGTDNNLVCIWKKC</sequence>
<evidence type="ECO:0000259" key="8">
    <source>
        <dbReference type="Pfam" id="PF23211"/>
    </source>
</evidence>
<evidence type="ECO:0000256" key="3">
    <source>
        <dbReference type="ARBA" id="ARBA00022490"/>
    </source>
</evidence>
<evidence type="ECO:0000313" key="10">
    <source>
        <dbReference type="EMBL" id="KAJ8312838.1"/>
    </source>
</evidence>
<dbReference type="Gene3D" id="2.130.10.10">
    <property type="entry name" value="YVTN repeat-like/Quinoprotein amine dehydrogenase"/>
    <property type="match status" value="2"/>
</dbReference>
<evidence type="ECO:0000256" key="2">
    <source>
        <dbReference type="ARBA" id="ARBA00004300"/>
    </source>
</evidence>